<dbReference type="AlphaFoldDB" id="A0A6P6D7D0"/>
<organism evidence="2 3">
    <name type="scientific">Octodon degus</name>
    <name type="common">Degu</name>
    <name type="synonym">Sciurus degus</name>
    <dbReference type="NCBI Taxonomy" id="10160"/>
    <lineage>
        <taxon>Eukaryota</taxon>
        <taxon>Metazoa</taxon>
        <taxon>Chordata</taxon>
        <taxon>Craniata</taxon>
        <taxon>Vertebrata</taxon>
        <taxon>Euteleostomi</taxon>
        <taxon>Mammalia</taxon>
        <taxon>Eutheria</taxon>
        <taxon>Euarchontoglires</taxon>
        <taxon>Glires</taxon>
        <taxon>Rodentia</taxon>
        <taxon>Hystricomorpha</taxon>
        <taxon>Octodontidae</taxon>
        <taxon>Octodon</taxon>
    </lineage>
</organism>
<dbReference type="InParanoid" id="A0A6P6D7D0"/>
<gene>
    <name evidence="3" type="primary">LOC111812282</name>
</gene>
<accession>A0A6P6D7D0</accession>
<feature type="region of interest" description="Disordered" evidence="1">
    <location>
        <begin position="1"/>
        <end position="32"/>
    </location>
</feature>
<proteinExistence type="predicted"/>
<feature type="region of interest" description="Disordered" evidence="1">
    <location>
        <begin position="60"/>
        <end position="85"/>
    </location>
</feature>
<keyword evidence="2" id="KW-1185">Reference proteome</keyword>
<protein>
    <submittedName>
        <fullName evidence="3">cAMP-regulated phosphoprotein 19-like</fullName>
    </submittedName>
</protein>
<dbReference type="RefSeq" id="XP_023555780.1">
    <property type="nucleotide sequence ID" value="XM_023700012.1"/>
</dbReference>
<reference evidence="3" key="1">
    <citation type="submission" date="2025-08" db="UniProtKB">
        <authorList>
            <consortium name="RefSeq"/>
        </authorList>
    </citation>
    <scope>IDENTIFICATION</scope>
</reference>
<evidence type="ECO:0000313" key="2">
    <source>
        <dbReference type="Proteomes" id="UP000515203"/>
    </source>
</evidence>
<sequence length="97" mass="11201">MGDKRTSPEKPEEAKSKVRYPHLGHKSGGSNLLRKQWKKRQKVKYFDSWDHNMAKTKMKNWKLPTVTPGSTKVPRDLIPTPQDLPQWKPLVPSKLVG</sequence>
<dbReference type="Proteomes" id="UP000515203">
    <property type="component" value="Unplaced"/>
</dbReference>
<evidence type="ECO:0000313" key="3">
    <source>
        <dbReference type="RefSeq" id="XP_023555780.1"/>
    </source>
</evidence>
<evidence type="ECO:0000256" key="1">
    <source>
        <dbReference type="SAM" id="MobiDB-lite"/>
    </source>
</evidence>
<feature type="compositionally biased region" description="Basic and acidic residues" evidence="1">
    <location>
        <begin position="1"/>
        <end position="16"/>
    </location>
</feature>
<name>A0A6P6D7D0_OCTDE</name>
<dbReference type="GeneID" id="111812282"/>